<evidence type="ECO:0000313" key="2">
    <source>
        <dbReference type="EMBL" id="KAK6336963.1"/>
    </source>
</evidence>
<protein>
    <recommendedName>
        <fullName evidence="1">F-box domain-containing protein</fullName>
    </recommendedName>
</protein>
<evidence type="ECO:0000259" key="1">
    <source>
        <dbReference type="Pfam" id="PF00646"/>
    </source>
</evidence>
<dbReference type="InterPro" id="IPR036047">
    <property type="entry name" value="F-box-like_dom_sf"/>
</dbReference>
<comment type="caution">
    <text evidence="2">The sequence shown here is derived from an EMBL/GenBank/DDBJ whole genome shotgun (WGS) entry which is preliminary data.</text>
</comment>
<dbReference type="InterPro" id="IPR001810">
    <property type="entry name" value="F-box_dom"/>
</dbReference>
<gene>
    <name evidence="2" type="ORF">TWF718_009751</name>
</gene>
<dbReference type="SUPFAM" id="SSF81383">
    <property type="entry name" value="F-box domain"/>
    <property type="match status" value="1"/>
</dbReference>
<organism evidence="2 3">
    <name type="scientific">Orbilia javanica</name>
    <dbReference type="NCBI Taxonomy" id="47235"/>
    <lineage>
        <taxon>Eukaryota</taxon>
        <taxon>Fungi</taxon>
        <taxon>Dikarya</taxon>
        <taxon>Ascomycota</taxon>
        <taxon>Pezizomycotina</taxon>
        <taxon>Orbiliomycetes</taxon>
        <taxon>Orbiliales</taxon>
        <taxon>Orbiliaceae</taxon>
        <taxon>Orbilia</taxon>
    </lineage>
</organism>
<proteinExistence type="predicted"/>
<dbReference type="EMBL" id="JAVHNR010000007">
    <property type="protein sequence ID" value="KAK6336963.1"/>
    <property type="molecule type" value="Genomic_DNA"/>
</dbReference>
<name>A0AAN8MQ96_9PEZI</name>
<accession>A0AAN8MQ96</accession>
<dbReference type="AlphaFoldDB" id="A0AAN8MQ96"/>
<dbReference type="Pfam" id="PF00646">
    <property type="entry name" value="F-box"/>
    <property type="match status" value="1"/>
</dbReference>
<evidence type="ECO:0000313" key="3">
    <source>
        <dbReference type="Proteomes" id="UP001313282"/>
    </source>
</evidence>
<feature type="domain" description="F-box" evidence="1">
    <location>
        <begin position="4"/>
        <end position="34"/>
    </location>
</feature>
<keyword evidence="3" id="KW-1185">Reference proteome</keyword>
<sequence length="469" mass="53661">MPTFLDLPYEICSEIARNLPAFDIAVLSLTCNALQISFGPNNQFLWFNKLKIAAQGAPSDERKSFISFLPLGDDIVHLKSNFQYFDSCVNYWDLVKNVFMGKQPGGCGRCLSKRIHESKFIRFGAKGSDLTRRYCEPCFKELFYQTSSVLEIYPELSISPEVQVQAGMILSTSLAQRPKEDPKGYFYIRKTTTRKLIEGQIGKLSEAKTQSSRFLAHWMLQIRRMGESLDQSISVVVDEYTRCFKRFHPIIEPNMLHHCLWKFIVEDFQHQGKNCNSIPLPSDTSDIIGGIGDYLQAVAKNPDINDTCWDLASMKANEYLLRLFGARDGDYLDFVAIYHPGFLIEYVADWAIDNISWMSVFSNAFKLQWEGSVSDDVCCYWCLRKSSKNPHTYRGISRKDIVIPSSSIVVHLIRCHPEKLGKRPKDPIGKGWSDMYRTHHRGIPPNPALWNFLLEDIPGEPPDFIGYIS</sequence>
<dbReference type="Proteomes" id="UP001313282">
    <property type="component" value="Unassembled WGS sequence"/>
</dbReference>
<reference evidence="2 3" key="1">
    <citation type="submission" date="2019-10" db="EMBL/GenBank/DDBJ databases">
        <authorList>
            <person name="Palmer J.M."/>
        </authorList>
    </citation>
    <scope>NUCLEOTIDE SEQUENCE [LARGE SCALE GENOMIC DNA]</scope>
    <source>
        <strain evidence="2 3">TWF718</strain>
    </source>
</reference>